<dbReference type="GO" id="GO:0061630">
    <property type="term" value="F:ubiquitin protein ligase activity"/>
    <property type="evidence" value="ECO:0007669"/>
    <property type="project" value="UniProtKB-EC"/>
</dbReference>
<organism evidence="15 16">
    <name type="scientific">Collybiopsis luxurians FD-317 M1</name>
    <dbReference type="NCBI Taxonomy" id="944289"/>
    <lineage>
        <taxon>Eukaryota</taxon>
        <taxon>Fungi</taxon>
        <taxon>Dikarya</taxon>
        <taxon>Basidiomycota</taxon>
        <taxon>Agaricomycotina</taxon>
        <taxon>Agaricomycetes</taxon>
        <taxon>Agaricomycetidae</taxon>
        <taxon>Agaricales</taxon>
        <taxon>Marasmiineae</taxon>
        <taxon>Omphalotaceae</taxon>
        <taxon>Collybiopsis</taxon>
        <taxon>Collybiopsis luxurians</taxon>
    </lineage>
</organism>
<keyword evidence="16" id="KW-1185">Reference proteome</keyword>
<feature type="compositionally biased region" description="Basic residues" evidence="13">
    <location>
        <begin position="957"/>
        <end position="968"/>
    </location>
</feature>
<protein>
    <recommendedName>
        <fullName evidence="4">RING-type E3 ubiquitin transferase</fullName>
        <ecNumber evidence="4">2.3.2.27</ecNumber>
    </recommendedName>
</protein>
<keyword evidence="5" id="KW-0963">Cytoplasm</keyword>
<feature type="compositionally biased region" description="Gly residues" evidence="13">
    <location>
        <begin position="916"/>
        <end position="947"/>
    </location>
</feature>
<dbReference type="EMBL" id="KN834766">
    <property type="protein sequence ID" value="KIK62672.1"/>
    <property type="molecule type" value="Genomic_DNA"/>
</dbReference>
<dbReference type="SMART" id="SM00355">
    <property type="entry name" value="ZnF_C2H2"/>
    <property type="match status" value="4"/>
</dbReference>
<dbReference type="InterPro" id="IPR057634">
    <property type="entry name" value="PAH_ZNF598/HEL2"/>
</dbReference>
<feature type="region of interest" description="Disordered" evidence="13">
    <location>
        <begin position="726"/>
        <end position="746"/>
    </location>
</feature>
<feature type="compositionally biased region" description="Gly residues" evidence="13">
    <location>
        <begin position="35"/>
        <end position="49"/>
    </location>
</feature>
<feature type="compositionally biased region" description="Low complexity" evidence="13">
    <location>
        <begin position="398"/>
        <end position="415"/>
    </location>
</feature>
<feature type="region of interest" description="Disordered" evidence="13">
    <location>
        <begin position="765"/>
        <end position="867"/>
    </location>
</feature>
<accession>A0A0D0CTD0</accession>
<evidence type="ECO:0000256" key="1">
    <source>
        <dbReference type="ARBA" id="ARBA00000900"/>
    </source>
</evidence>
<dbReference type="GO" id="GO:0016567">
    <property type="term" value="P:protein ubiquitination"/>
    <property type="evidence" value="ECO:0007669"/>
    <property type="project" value="TreeGrafter"/>
</dbReference>
<dbReference type="InterPro" id="IPR041888">
    <property type="entry name" value="RING-HC_ZNF598/HEL2"/>
</dbReference>
<feature type="compositionally biased region" description="Pro residues" evidence="13">
    <location>
        <begin position="416"/>
        <end position="432"/>
    </location>
</feature>
<dbReference type="CDD" id="cd16615">
    <property type="entry name" value="RING-HC_ZNF598"/>
    <property type="match status" value="1"/>
</dbReference>
<feature type="compositionally biased region" description="Low complexity" evidence="13">
    <location>
        <begin position="804"/>
        <end position="839"/>
    </location>
</feature>
<comment type="subcellular location">
    <subcellularLocation>
        <location evidence="2">Cytoplasm</location>
    </subcellularLocation>
</comment>
<evidence type="ECO:0000256" key="12">
    <source>
        <dbReference type="PROSITE-ProRule" id="PRU00175"/>
    </source>
</evidence>
<dbReference type="PROSITE" id="PS50089">
    <property type="entry name" value="ZF_RING_2"/>
    <property type="match status" value="1"/>
</dbReference>
<evidence type="ECO:0000256" key="13">
    <source>
        <dbReference type="SAM" id="MobiDB-lite"/>
    </source>
</evidence>
<name>A0A0D0CTD0_9AGAR</name>
<dbReference type="InterPro" id="IPR001841">
    <property type="entry name" value="Znf_RING"/>
</dbReference>
<keyword evidence="10" id="KW-0862">Zinc</keyword>
<evidence type="ECO:0000313" key="16">
    <source>
        <dbReference type="Proteomes" id="UP000053593"/>
    </source>
</evidence>
<dbReference type="InterPro" id="IPR013087">
    <property type="entry name" value="Znf_C2H2_type"/>
</dbReference>
<sequence length="980" mass="101465">MATATVQQTAAQTQSHPGTNMNTNTSNRQQQNRSGGRGGGSGRGGQGRGNRGKGGRGGRGGRGGQGNRSTETPADGEGIPIASVPDSTDVQLPIAVGAENIGEAVEAADVLSVDGGDICWICAEPVKYYSLSACNHRTCHVCALRLRALYKKDDCTFCKEPQPEVIFTTSPDMPFSEYNTSSEDNDKPKFYDAKLRITFESQEMMTESLILLRFNCPDSECDYIAKGWGDLKMHVRAGHGRLMCDLCIRSKKVFAHEHVLYTYQQLRVHLPSMDHSPHARQRGKKPNTNPPAPEGGIHPLCEFCRECFFSEDELYGHMRERHEECFVCKREGVRDVYFASYPSLERHFTTAHYACTQPSCVERKFVVFGSALDLQAHMVEEHGMKDRRVVGFEFQKASAGTGTGGQQHSQSQSQQVPPPRQHPPGLPPPAPPQNQNQNQGQGQGQGQSKRRQGFGGALTSGDPVVTPNSGSALGTPAGPSRRASPGVPGVGVGEGAEDAERDGTVVDRHASFLNLLASLAPNPTNAIPAVQAAARGWRAGESSARDLIGIVWSVLDKSGGSGDPSYRNKDTLEPTARVINAFVDLLEEEEEREADGVDDKDKKSLELLREWKGFEVEQRRQFPDLFPTAIAASSTPGGAGAGAYAAITSGRVLNAKHSTHTSAGVGGGRFGSSTLASGSGPGSGSGGMRRGQQVWDRVAQAATGTGMGTGWGPPPSIPAGARMRVSTATTGNGPHGSSGVGATNAHVPGSLASVAAKARADVDREKFPPLGAGSGGGKAGGGGGGSGGGVGRKTPWASSGGSGTASSNPPSTSSSSAPSFRPFSVPASSSSPSSSSTSSNRKAPAPKLNAAAFPQLPTSMNKREKVQVKGNVSLRNILGGGAEVPVSRWGNSPVVGSATSTPMQAPPSGSAPGTPMEGGRGPLGEGEGGGEGGGGGGDVGVSVGGGDETAAGAGAGKKGKGGKGKGKQKQMLFTLGSFPT</sequence>
<evidence type="ECO:0000256" key="11">
    <source>
        <dbReference type="ARBA" id="ARBA00035113"/>
    </source>
</evidence>
<dbReference type="Pfam" id="PF23202">
    <property type="entry name" value="PAH_ZNF598"/>
    <property type="match status" value="1"/>
</dbReference>
<evidence type="ECO:0000256" key="4">
    <source>
        <dbReference type="ARBA" id="ARBA00012483"/>
    </source>
</evidence>
<dbReference type="Pfam" id="PF25447">
    <property type="entry name" value="RING_ZNF598"/>
    <property type="match status" value="1"/>
</dbReference>
<dbReference type="EC" id="2.3.2.27" evidence="4"/>
<evidence type="ECO:0000256" key="5">
    <source>
        <dbReference type="ARBA" id="ARBA00022490"/>
    </source>
</evidence>
<dbReference type="PANTHER" id="PTHR22938">
    <property type="entry name" value="ZINC FINGER PROTEIN 598"/>
    <property type="match status" value="1"/>
</dbReference>
<dbReference type="GO" id="GO:0072344">
    <property type="term" value="P:rescue of stalled ribosome"/>
    <property type="evidence" value="ECO:0007669"/>
    <property type="project" value="InterPro"/>
</dbReference>
<keyword evidence="9 12" id="KW-0863">Zinc-finger</keyword>
<comment type="similarity">
    <text evidence="11">Belongs to the ZNF598/HEL2 family.</text>
</comment>
<dbReference type="OrthoDB" id="3838338at2759"/>
<feature type="compositionally biased region" description="Gly residues" evidence="13">
    <location>
        <begin position="57"/>
        <end position="66"/>
    </location>
</feature>
<gene>
    <name evidence="15" type="ORF">GYMLUDRAFT_41590</name>
</gene>
<evidence type="ECO:0000256" key="6">
    <source>
        <dbReference type="ARBA" id="ARBA00022553"/>
    </source>
</evidence>
<feature type="compositionally biased region" description="Gly residues" evidence="13">
    <location>
        <begin position="772"/>
        <end position="791"/>
    </location>
</feature>
<dbReference type="PANTHER" id="PTHR22938:SF0">
    <property type="entry name" value="E3 UBIQUITIN-PROTEIN LIGASE ZNF598"/>
    <property type="match status" value="1"/>
</dbReference>
<feature type="compositionally biased region" description="Low complexity" evidence="13">
    <location>
        <begin position="1"/>
        <end position="34"/>
    </location>
</feature>
<dbReference type="Pfam" id="PF23230">
    <property type="entry name" value="zf-C2H2_13"/>
    <property type="match status" value="1"/>
</dbReference>
<feature type="region of interest" description="Disordered" evidence="13">
    <location>
        <begin position="1"/>
        <end position="86"/>
    </location>
</feature>
<feature type="region of interest" description="Disordered" evidence="13">
    <location>
        <begin position="658"/>
        <end position="692"/>
    </location>
</feature>
<evidence type="ECO:0000313" key="15">
    <source>
        <dbReference type="EMBL" id="KIK62672.1"/>
    </source>
</evidence>
<feature type="domain" description="RING-type" evidence="14">
    <location>
        <begin position="119"/>
        <end position="159"/>
    </location>
</feature>
<dbReference type="GO" id="GO:0043022">
    <property type="term" value="F:ribosome binding"/>
    <property type="evidence" value="ECO:0007669"/>
    <property type="project" value="TreeGrafter"/>
</dbReference>
<dbReference type="AlphaFoldDB" id="A0A0D0CTD0"/>
<dbReference type="GO" id="GO:0008270">
    <property type="term" value="F:zinc ion binding"/>
    <property type="evidence" value="ECO:0007669"/>
    <property type="project" value="UniProtKB-KW"/>
</dbReference>
<reference evidence="15 16" key="1">
    <citation type="submission" date="2014-04" db="EMBL/GenBank/DDBJ databases">
        <title>Evolutionary Origins and Diversification of the Mycorrhizal Mutualists.</title>
        <authorList>
            <consortium name="DOE Joint Genome Institute"/>
            <consortium name="Mycorrhizal Genomics Consortium"/>
            <person name="Kohler A."/>
            <person name="Kuo A."/>
            <person name="Nagy L.G."/>
            <person name="Floudas D."/>
            <person name="Copeland A."/>
            <person name="Barry K.W."/>
            <person name="Cichocki N."/>
            <person name="Veneault-Fourrey C."/>
            <person name="LaButti K."/>
            <person name="Lindquist E.A."/>
            <person name="Lipzen A."/>
            <person name="Lundell T."/>
            <person name="Morin E."/>
            <person name="Murat C."/>
            <person name="Riley R."/>
            <person name="Ohm R."/>
            <person name="Sun H."/>
            <person name="Tunlid A."/>
            <person name="Henrissat B."/>
            <person name="Grigoriev I.V."/>
            <person name="Hibbett D.S."/>
            <person name="Martin F."/>
        </authorList>
    </citation>
    <scope>NUCLEOTIDE SEQUENCE [LARGE SCALE GENOMIC DNA]</scope>
    <source>
        <strain evidence="15 16">FD-317 M1</strain>
    </source>
</reference>
<comment type="pathway">
    <text evidence="3">Protein modification; protein ubiquitination.</text>
</comment>
<evidence type="ECO:0000256" key="8">
    <source>
        <dbReference type="ARBA" id="ARBA00022723"/>
    </source>
</evidence>
<dbReference type="Proteomes" id="UP000053593">
    <property type="component" value="Unassembled WGS sequence"/>
</dbReference>
<dbReference type="InterPro" id="IPR056437">
    <property type="entry name" value="Znf-C2H2_ZNF598/HEL2"/>
</dbReference>
<evidence type="ECO:0000256" key="7">
    <source>
        <dbReference type="ARBA" id="ARBA00022679"/>
    </source>
</evidence>
<feature type="region of interest" description="Disordered" evidence="13">
    <location>
        <begin position="882"/>
        <end position="980"/>
    </location>
</feature>
<feature type="compositionally biased region" description="Gly residues" evidence="13">
    <location>
        <begin position="679"/>
        <end position="689"/>
    </location>
</feature>
<evidence type="ECO:0000256" key="2">
    <source>
        <dbReference type="ARBA" id="ARBA00004496"/>
    </source>
</evidence>
<evidence type="ECO:0000256" key="3">
    <source>
        <dbReference type="ARBA" id="ARBA00004906"/>
    </source>
</evidence>
<dbReference type="GO" id="GO:0005737">
    <property type="term" value="C:cytoplasm"/>
    <property type="evidence" value="ECO:0007669"/>
    <property type="project" value="UniProtKB-SubCell"/>
</dbReference>
<keyword evidence="6" id="KW-0597">Phosphoprotein</keyword>
<keyword evidence="7" id="KW-0808">Transferase</keyword>
<feature type="region of interest" description="Disordered" evidence="13">
    <location>
        <begin position="398"/>
        <end position="500"/>
    </location>
</feature>
<dbReference type="HOGENOM" id="CLU_008515_0_0_1"/>
<keyword evidence="8" id="KW-0479">Metal-binding</keyword>
<evidence type="ECO:0000256" key="10">
    <source>
        <dbReference type="ARBA" id="ARBA00022833"/>
    </source>
</evidence>
<proteinExistence type="inferred from homology"/>
<comment type="catalytic activity">
    <reaction evidence="1">
        <text>S-ubiquitinyl-[E2 ubiquitin-conjugating enzyme]-L-cysteine + [acceptor protein]-L-lysine = [E2 ubiquitin-conjugating enzyme]-L-cysteine + N(6)-ubiquitinyl-[acceptor protein]-L-lysine.</text>
        <dbReference type="EC" id="2.3.2.27"/>
    </reaction>
</comment>
<dbReference type="InterPro" id="IPR044288">
    <property type="entry name" value="ZNF598/HEL2"/>
</dbReference>
<dbReference type="PROSITE" id="PS00028">
    <property type="entry name" value="ZINC_FINGER_C2H2_1"/>
    <property type="match status" value="1"/>
</dbReference>
<evidence type="ECO:0000259" key="14">
    <source>
        <dbReference type="PROSITE" id="PS50089"/>
    </source>
</evidence>
<dbReference type="SUPFAM" id="SSF57850">
    <property type="entry name" value="RING/U-box"/>
    <property type="match status" value="1"/>
</dbReference>
<evidence type="ECO:0000256" key="9">
    <source>
        <dbReference type="ARBA" id="ARBA00022771"/>
    </source>
</evidence>